<name>A0A7W6ACC4_9SPHN</name>
<comment type="similarity">
    <text evidence="1">Belongs to the bacterial sugar transferase family.</text>
</comment>
<proteinExistence type="inferred from homology"/>
<dbReference type="PANTHER" id="PTHR30576">
    <property type="entry name" value="COLANIC BIOSYNTHESIS UDP-GLUCOSE LIPID CARRIER TRANSFERASE"/>
    <property type="match status" value="1"/>
</dbReference>
<dbReference type="EMBL" id="JACIDH010000012">
    <property type="protein sequence ID" value="MBB3880130.1"/>
    <property type="molecule type" value="Genomic_DNA"/>
</dbReference>
<accession>A0A7W6ACC4</accession>
<keyword evidence="3" id="KW-0472">Membrane</keyword>
<sequence length="398" mass="44375">MTLLPFLLLWGLNPKAFVDLHVVLATWAYGVAAMLLGVVLLRSISQYPGVEASAYTLPSFGISYGLMLIAVIFARLSYSRVLLIVGFVLVLIWFMGLHVIAVRRQTFSIGVVPEGDFEGLLPLSGVRWVVLTSPDQDISGLHAITADLRVDLSADWDRKLADYALQGVPVYHTKHLAESITGMVQLEHLSENSFGTLSPVSAFMTVKHIGDWIMAAVMAIILAPLLIVLAIAIRLDSPGSPIFRQIRIGYRGVPFTVYKFRTMVSDKPTAGALDAAKTKSADARITRIGHFLRKSRIDELPQILNILKGEMSWIGPRPEARVLSEWYEAEIPFYRYRHIVRPGLTGWAQVNQGHVAEVSDVKDKLYYDFYYIRQFSPWIDILIVGRTISTMLTGFGAK</sequence>
<evidence type="ECO:0000256" key="3">
    <source>
        <dbReference type="SAM" id="Phobius"/>
    </source>
</evidence>
<evidence type="ECO:0000256" key="2">
    <source>
        <dbReference type="ARBA" id="ARBA00023169"/>
    </source>
</evidence>
<feature type="transmembrane region" description="Helical" evidence="3">
    <location>
        <begin position="80"/>
        <end position="100"/>
    </location>
</feature>
<keyword evidence="3" id="KW-1133">Transmembrane helix</keyword>
<keyword evidence="5" id="KW-0808">Transferase</keyword>
<dbReference type="Pfam" id="PF02397">
    <property type="entry name" value="Bac_transf"/>
    <property type="match status" value="1"/>
</dbReference>
<gene>
    <name evidence="5" type="ORF">GGR48_002573</name>
</gene>
<evidence type="ECO:0000313" key="6">
    <source>
        <dbReference type="Proteomes" id="UP000538670"/>
    </source>
</evidence>
<dbReference type="PANTHER" id="PTHR30576:SF0">
    <property type="entry name" value="UNDECAPRENYL-PHOSPHATE N-ACETYLGALACTOSAMINYL 1-PHOSPHATE TRANSFERASE-RELATED"/>
    <property type="match status" value="1"/>
</dbReference>
<feature type="transmembrane region" description="Helical" evidence="3">
    <location>
        <begin position="212"/>
        <end position="233"/>
    </location>
</feature>
<feature type="transmembrane region" description="Helical" evidence="3">
    <location>
        <begin position="20"/>
        <end position="41"/>
    </location>
</feature>
<comment type="caution">
    <text evidence="5">The sequence shown here is derived from an EMBL/GenBank/DDBJ whole genome shotgun (WGS) entry which is preliminary data.</text>
</comment>
<evidence type="ECO:0000259" key="4">
    <source>
        <dbReference type="Pfam" id="PF02397"/>
    </source>
</evidence>
<dbReference type="AlphaFoldDB" id="A0A7W6ACC4"/>
<organism evidence="5 6">
    <name type="scientific">Sphingomonas pseudosanguinis</name>
    <dbReference type="NCBI Taxonomy" id="413712"/>
    <lineage>
        <taxon>Bacteria</taxon>
        <taxon>Pseudomonadati</taxon>
        <taxon>Pseudomonadota</taxon>
        <taxon>Alphaproteobacteria</taxon>
        <taxon>Sphingomonadales</taxon>
        <taxon>Sphingomonadaceae</taxon>
        <taxon>Sphingomonas</taxon>
    </lineage>
</organism>
<evidence type="ECO:0000313" key="5">
    <source>
        <dbReference type="EMBL" id="MBB3880130.1"/>
    </source>
</evidence>
<dbReference type="RefSeq" id="WP_338110552.1">
    <property type="nucleotide sequence ID" value="NZ_JACIDH010000012.1"/>
</dbReference>
<dbReference type="GO" id="GO:0016780">
    <property type="term" value="F:phosphotransferase activity, for other substituted phosphate groups"/>
    <property type="evidence" value="ECO:0007669"/>
    <property type="project" value="TreeGrafter"/>
</dbReference>
<keyword evidence="2" id="KW-0270">Exopolysaccharide synthesis</keyword>
<reference evidence="5 6" key="1">
    <citation type="submission" date="2020-08" db="EMBL/GenBank/DDBJ databases">
        <title>Genomic Encyclopedia of Type Strains, Phase IV (KMG-IV): sequencing the most valuable type-strain genomes for metagenomic binning, comparative biology and taxonomic classification.</title>
        <authorList>
            <person name="Goeker M."/>
        </authorList>
    </citation>
    <scope>NUCLEOTIDE SEQUENCE [LARGE SCALE GENOMIC DNA]</scope>
    <source>
        <strain evidence="5 6">DSM 19512</strain>
    </source>
</reference>
<dbReference type="Proteomes" id="UP000538670">
    <property type="component" value="Unassembled WGS sequence"/>
</dbReference>
<evidence type="ECO:0000256" key="1">
    <source>
        <dbReference type="ARBA" id="ARBA00006464"/>
    </source>
</evidence>
<feature type="domain" description="Bacterial sugar transferase" evidence="4">
    <location>
        <begin position="207"/>
        <end position="392"/>
    </location>
</feature>
<keyword evidence="3" id="KW-0812">Transmembrane</keyword>
<dbReference type="GO" id="GO:0000271">
    <property type="term" value="P:polysaccharide biosynthetic process"/>
    <property type="evidence" value="ECO:0007669"/>
    <property type="project" value="UniProtKB-KW"/>
</dbReference>
<keyword evidence="6" id="KW-1185">Reference proteome</keyword>
<feature type="transmembrane region" description="Helical" evidence="3">
    <location>
        <begin position="53"/>
        <end position="74"/>
    </location>
</feature>
<protein>
    <submittedName>
        <fullName evidence="5">Lipopolysaccharide/colanic/teichoic acid biosynthesis glycosyltransferase</fullName>
    </submittedName>
</protein>
<dbReference type="InterPro" id="IPR003362">
    <property type="entry name" value="Bact_transf"/>
</dbReference>